<feature type="compositionally biased region" description="Polar residues" evidence="1">
    <location>
        <begin position="662"/>
        <end position="673"/>
    </location>
</feature>
<keyword evidence="3" id="KW-1185">Reference proteome</keyword>
<reference evidence="2 3" key="1">
    <citation type="submission" date="2024-01" db="EMBL/GenBank/DDBJ databases">
        <title>A draft genome for the cacao thread blight pathogen Marasmiellus scandens.</title>
        <authorList>
            <person name="Baruah I.K."/>
            <person name="Leung J."/>
            <person name="Bukari Y."/>
            <person name="Amoako-Attah I."/>
            <person name="Meinhardt L.W."/>
            <person name="Bailey B.A."/>
            <person name="Cohen S.P."/>
        </authorList>
    </citation>
    <scope>NUCLEOTIDE SEQUENCE [LARGE SCALE GENOMIC DNA]</scope>
    <source>
        <strain evidence="2 3">GH-19</strain>
    </source>
</reference>
<accession>A0ABR1JLT4</accession>
<gene>
    <name evidence="2" type="ORF">VKT23_007250</name>
</gene>
<feature type="region of interest" description="Disordered" evidence="1">
    <location>
        <begin position="641"/>
        <end position="694"/>
    </location>
</feature>
<dbReference type="EMBL" id="JBANRG010000010">
    <property type="protein sequence ID" value="KAK7462664.1"/>
    <property type="molecule type" value="Genomic_DNA"/>
</dbReference>
<proteinExistence type="predicted"/>
<evidence type="ECO:0000313" key="2">
    <source>
        <dbReference type="EMBL" id="KAK7462664.1"/>
    </source>
</evidence>
<evidence type="ECO:0000313" key="3">
    <source>
        <dbReference type="Proteomes" id="UP001498398"/>
    </source>
</evidence>
<dbReference type="PANTHER" id="PTHR33266:SF1">
    <property type="entry name" value="F-BOX DOMAIN-CONTAINING PROTEIN"/>
    <property type="match status" value="1"/>
</dbReference>
<organism evidence="2 3">
    <name type="scientific">Marasmiellus scandens</name>
    <dbReference type="NCBI Taxonomy" id="2682957"/>
    <lineage>
        <taxon>Eukaryota</taxon>
        <taxon>Fungi</taxon>
        <taxon>Dikarya</taxon>
        <taxon>Basidiomycota</taxon>
        <taxon>Agaricomycotina</taxon>
        <taxon>Agaricomycetes</taxon>
        <taxon>Agaricomycetidae</taxon>
        <taxon>Agaricales</taxon>
        <taxon>Marasmiineae</taxon>
        <taxon>Omphalotaceae</taxon>
        <taxon>Marasmiellus</taxon>
    </lineage>
</organism>
<feature type="compositionally biased region" description="Polar residues" evidence="1">
    <location>
        <begin position="684"/>
        <end position="694"/>
    </location>
</feature>
<evidence type="ECO:0000256" key="1">
    <source>
        <dbReference type="SAM" id="MobiDB-lite"/>
    </source>
</evidence>
<comment type="caution">
    <text evidence="2">The sequence shown here is derived from an EMBL/GenBank/DDBJ whole genome shotgun (WGS) entry which is preliminary data.</text>
</comment>
<name>A0ABR1JLT4_9AGAR</name>
<dbReference type="PANTHER" id="PTHR33266">
    <property type="entry name" value="CHROMOSOME 15, WHOLE GENOME SHOTGUN SEQUENCE"/>
    <property type="match status" value="1"/>
</dbReference>
<sequence>MIFRALFRQLRYEFKRITQTHGSNAKEIVHAWNQFYNDDLNTDNSLRMSFFSSVSKQYHNLCEDNKTVLLSDCRQPLKRDHSTLLALPCFKNSRQLLVIALDEVQGLIVSNAKYLPSHILGQVIQLFSTSEYNLSLWVIFTSTNSKIAHFAAPPARMHSSQRVVVHGERLFPPFNLLQLDIFARRMDELDLFTVGSYDDVIQSGRPLWKSVKDIYNNTEAMSNFAVSKLVGPGEKENDHLLAALSQRFSLQVVMGSRDAMTYLEDSIASHMRYVLHTHDDRSWQLTCYPSEPVLSDAAAHILYGEENALSAAITALATKIGDRVIDAGEYGELISRLLVLISRDVTTIRAYDMAPARTLYNPHPEKLRFEKFPLCKDKDYFDYLRPVAVLDVLDTLFGPGWTRDKDNKDQREEIKRDFANAFISASHWISMTNNVGDRPAHMDSVNCLSTLYKTGVALQCDHGQDLINKVIPIMFLNEQRDRCVGWSAIYIQDKNQQMGNANNNIDPSHYTINLATSMPYIAIYFDFGAPMPKTTTGASPTIPSTRASARTEKNNHRIRIHATGLDSEVFPVLEARPYFAESLIELRDIDHRNKEADNNIKEYILTTARFATSESHFLRGPDIPFEGQDDAVPNVEMAEESAPLAETSGTSDHSGCKRKRVPSNTVSNVNHGSNPEDVVMEDSNGASGSQEYQT</sequence>
<dbReference type="Proteomes" id="UP001498398">
    <property type="component" value="Unassembled WGS sequence"/>
</dbReference>
<protein>
    <submittedName>
        <fullName evidence="2">Uncharacterized protein</fullName>
    </submittedName>
</protein>